<dbReference type="InterPro" id="IPR041492">
    <property type="entry name" value="HAD_2"/>
</dbReference>
<name>A0A3S3Q1K6_9ACAR</name>
<protein>
    <submittedName>
        <fullName evidence="1">Haloacid dehalogenase-like hydrolase domain-containing protein</fullName>
    </submittedName>
</protein>
<dbReference type="Gene3D" id="1.10.150.240">
    <property type="entry name" value="Putative phosphatase, domain 2"/>
    <property type="match status" value="1"/>
</dbReference>
<dbReference type="PANTHER" id="PTHR18901">
    <property type="entry name" value="2-DEOXYGLUCOSE-6-PHOSPHATE PHOSPHATASE 2"/>
    <property type="match status" value="1"/>
</dbReference>
<sequence length="237" mass="27151">MGSTSSARVYGNISHVLFDFDGTLIDTLSCYHKSLNRVIAEFNKTVPQNMMPEILEKATVLEAVDLIIRKLHLPLTAENYAQSYEKDLKETMKDVELMPGAFDIIKYFHERRIPIGLCTQVSSKFFEFESRKFKDLFEVGKHFELIVTAENDPEIKRNKPHPDPYIVTINRFKTRPKPENVLVFEDSIQGVESAINAGAKCVMVQDKRIFNEASALATLVIQSFKEFNPDLFNWLPS</sequence>
<dbReference type="PANTHER" id="PTHR18901:SF38">
    <property type="entry name" value="PSEUDOURIDINE-5'-PHOSPHATASE"/>
    <property type="match status" value="1"/>
</dbReference>
<dbReference type="Pfam" id="PF13419">
    <property type="entry name" value="HAD_2"/>
    <property type="match status" value="1"/>
</dbReference>
<proteinExistence type="predicted"/>
<dbReference type="InterPro" id="IPR006439">
    <property type="entry name" value="HAD-SF_hydro_IA"/>
</dbReference>
<dbReference type="Gene3D" id="3.40.50.1000">
    <property type="entry name" value="HAD superfamily/HAD-like"/>
    <property type="match status" value="1"/>
</dbReference>
<accession>A0A3S3Q1K6</accession>
<dbReference type="NCBIfam" id="TIGR01509">
    <property type="entry name" value="HAD-SF-IA-v3"/>
    <property type="match status" value="1"/>
</dbReference>
<comment type="caution">
    <text evidence="1">The sequence shown here is derived from an EMBL/GenBank/DDBJ whole genome shotgun (WGS) entry which is preliminary data.</text>
</comment>
<keyword evidence="1" id="KW-0378">Hydrolase</keyword>
<keyword evidence="3" id="KW-1185">Reference proteome</keyword>
<dbReference type="Proteomes" id="UP000285301">
    <property type="component" value="Unassembled WGS sequence"/>
</dbReference>
<dbReference type="AlphaFoldDB" id="A0A3S3Q1K6"/>
<organism evidence="1 3">
    <name type="scientific">Dinothrombium tinctorium</name>
    <dbReference type="NCBI Taxonomy" id="1965070"/>
    <lineage>
        <taxon>Eukaryota</taxon>
        <taxon>Metazoa</taxon>
        <taxon>Ecdysozoa</taxon>
        <taxon>Arthropoda</taxon>
        <taxon>Chelicerata</taxon>
        <taxon>Arachnida</taxon>
        <taxon>Acari</taxon>
        <taxon>Acariformes</taxon>
        <taxon>Trombidiformes</taxon>
        <taxon>Prostigmata</taxon>
        <taxon>Anystina</taxon>
        <taxon>Parasitengona</taxon>
        <taxon>Trombidioidea</taxon>
        <taxon>Trombidiidae</taxon>
        <taxon>Dinothrombium</taxon>
    </lineage>
</organism>
<dbReference type="SFLD" id="SFLDS00003">
    <property type="entry name" value="Haloacid_Dehalogenase"/>
    <property type="match status" value="1"/>
</dbReference>
<dbReference type="STRING" id="1965070.A0A3S3Q1K6"/>
<gene>
    <name evidence="2" type="ORF">B4U79_17478</name>
    <name evidence="1" type="ORF">B4U79_17479</name>
</gene>
<dbReference type="EMBL" id="NCKU01001402">
    <property type="protein sequence ID" value="RWS12180.1"/>
    <property type="molecule type" value="Genomic_DNA"/>
</dbReference>
<dbReference type="EMBL" id="NCKU01001410">
    <property type="protein sequence ID" value="RWS12162.1"/>
    <property type="molecule type" value="Genomic_DNA"/>
</dbReference>
<dbReference type="OrthoDB" id="40579at2759"/>
<evidence type="ECO:0000313" key="1">
    <source>
        <dbReference type="EMBL" id="RWS12162.1"/>
    </source>
</evidence>
<evidence type="ECO:0000313" key="2">
    <source>
        <dbReference type="EMBL" id="RWS12180.1"/>
    </source>
</evidence>
<evidence type="ECO:0000313" key="3">
    <source>
        <dbReference type="Proteomes" id="UP000285301"/>
    </source>
</evidence>
<reference evidence="1" key="2">
    <citation type="submission" date="2018-11" db="EMBL/GenBank/DDBJ databases">
        <title>Trombidioid mite genomics.</title>
        <authorList>
            <person name="Dong X."/>
        </authorList>
    </citation>
    <scope>NUCLEOTIDE SEQUENCE</scope>
    <source>
        <strain evidence="1">UoL-WK</strain>
    </source>
</reference>
<dbReference type="GO" id="GO:0016791">
    <property type="term" value="F:phosphatase activity"/>
    <property type="evidence" value="ECO:0007669"/>
    <property type="project" value="TreeGrafter"/>
</dbReference>
<reference evidence="1 3" key="1">
    <citation type="journal article" date="2018" name="Gigascience">
        <title>Genomes of trombidid mites reveal novel predicted allergens and laterally-transferred genes associated with secondary metabolism.</title>
        <authorList>
            <person name="Dong X."/>
            <person name="Chaisiri K."/>
            <person name="Xia D."/>
            <person name="Armstrong S.D."/>
            <person name="Fang Y."/>
            <person name="Donnelly M.J."/>
            <person name="Kadowaki T."/>
            <person name="McGarry J.W."/>
            <person name="Darby A.C."/>
            <person name="Makepeace B.L."/>
        </authorList>
    </citation>
    <scope>NUCLEOTIDE SEQUENCE [LARGE SCALE GENOMIC DNA]</scope>
    <source>
        <strain evidence="1">UoL-WK</strain>
    </source>
</reference>
<dbReference type="InterPro" id="IPR023198">
    <property type="entry name" value="PGP-like_dom2"/>
</dbReference>
<dbReference type="SUPFAM" id="SSF56784">
    <property type="entry name" value="HAD-like"/>
    <property type="match status" value="1"/>
</dbReference>
<dbReference type="InterPro" id="IPR036412">
    <property type="entry name" value="HAD-like_sf"/>
</dbReference>
<dbReference type="InterPro" id="IPR023214">
    <property type="entry name" value="HAD_sf"/>
</dbReference>
<dbReference type="SFLD" id="SFLDG01129">
    <property type="entry name" value="C1.5:_HAD__Beta-PGM__Phosphata"/>
    <property type="match status" value="1"/>
</dbReference>